<evidence type="ECO:0000256" key="2">
    <source>
        <dbReference type="SAM" id="Phobius"/>
    </source>
</evidence>
<dbReference type="Proteomes" id="UP000694941">
    <property type="component" value="Unplaced"/>
</dbReference>
<proteinExistence type="inferred from homology"/>
<dbReference type="RefSeq" id="XP_013786029.1">
    <property type="nucleotide sequence ID" value="XM_013930575.2"/>
</dbReference>
<keyword evidence="4" id="KW-1185">Reference proteome</keyword>
<dbReference type="GeneID" id="106470051"/>
<feature type="domain" description="Saccharopine dehydrogenase NADP binding" evidence="3">
    <location>
        <begin position="12"/>
        <end position="146"/>
    </location>
</feature>
<organism evidence="4 5">
    <name type="scientific">Limulus polyphemus</name>
    <name type="common">Atlantic horseshoe crab</name>
    <dbReference type="NCBI Taxonomy" id="6850"/>
    <lineage>
        <taxon>Eukaryota</taxon>
        <taxon>Metazoa</taxon>
        <taxon>Ecdysozoa</taxon>
        <taxon>Arthropoda</taxon>
        <taxon>Chelicerata</taxon>
        <taxon>Merostomata</taxon>
        <taxon>Xiphosura</taxon>
        <taxon>Limulidae</taxon>
        <taxon>Limulus</taxon>
    </lineage>
</organism>
<dbReference type="Pfam" id="PF03435">
    <property type="entry name" value="Sacchrp_dh_NADP"/>
    <property type="match status" value="1"/>
</dbReference>
<dbReference type="InterPro" id="IPR036291">
    <property type="entry name" value="NAD(P)-bd_dom_sf"/>
</dbReference>
<evidence type="ECO:0000313" key="4">
    <source>
        <dbReference type="Proteomes" id="UP000694941"/>
    </source>
</evidence>
<accession>A0ABM1BPA3</accession>
<dbReference type="InterPro" id="IPR005097">
    <property type="entry name" value="Sacchrp_dh_NADP-bd"/>
</dbReference>
<dbReference type="Gene3D" id="3.40.50.720">
    <property type="entry name" value="NAD(P)-binding Rossmann-like Domain"/>
    <property type="match status" value="1"/>
</dbReference>
<feature type="transmembrane region" description="Helical" evidence="2">
    <location>
        <begin position="278"/>
        <end position="300"/>
    </location>
</feature>
<evidence type="ECO:0000259" key="3">
    <source>
        <dbReference type="Pfam" id="PF03435"/>
    </source>
</evidence>
<keyword evidence="2" id="KW-0472">Membrane</keyword>
<name>A0ABM1BPA3_LIMPO</name>
<keyword evidence="2" id="KW-1133">Transmembrane helix</keyword>
<dbReference type="PANTHER" id="PTHR12286">
    <property type="entry name" value="SACCHAROPINE DEHYDROGENASE-LIKE OXIDOREDUCTASE"/>
    <property type="match status" value="1"/>
</dbReference>
<comment type="similarity">
    <text evidence="1">Belongs to the saccharopine dehydrogenase family.</text>
</comment>
<dbReference type="InterPro" id="IPR051276">
    <property type="entry name" value="Saccharopine_DH-like_oxidrdct"/>
</dbReference>
<dbReference type="PANTHER" id="PTHR12286:SF5">
    <property type="entry name" value="SACCHAROPINE DEHYDROGENASE-LIKE OXIDOREDUCTASE"/>
    <property type="match status" value="1"/>
</dbReference>
<protein>
    <submittedName>
        <fullName evidence="5">Saccharopine dehydrogenase-like oxidoreductase isoform X1</fullName>
    </submittedName>
</protein>
<reference evidence="5" key="1">
    <citation type="submission" date="2025-08" db="UniProtKB">
        <authorList>
            <consortium name="RefSeq"/>
        </authorList>
    </citation>
    <scope>IDENTIFICATION</scope>
    <source>
        <tissue evidence="5">Muscle</tissue>
    </source>
</reference>
<evidence type="ECO:0000256" key="1">
    <source>
        <dbReference type="ARBA" id="ARBA00038048"/>
    </source>
</evidence>
<dbReference type="SUPFAM" id="SSF51735">
    <property type="entry name" value="NAD(P)-binding Rossmann-fold domains"/>
    <property type="match status" value="1"/>
</dbReference>
<sequence>MATKEGREFDLVVFGATGVTGQYVVEEVARIYKEENIKWAVAGRNVDKLRNVLTESANNVGEEGSLDGVSVIQVDVKDEDSVYEMCKQTRLVLNTVGPYRFYGEPVVKACVASGTHHLDVSGEPQYLEKMQLKYFEEAKEAGIYVIGACGFDSIPAEMGISFLKQKFDGDVNSVETFMSLKNGPKGSKVNFGTWQSAIYGLAHASELKSLRKQLNDTLFQEPLPKSNFPLKRRGVLFKSDVVNGWCIPFLGSDRSVVLRSQMFGFNYLKERPVQVQTYFHLSSLLACLVTMFMATIFFLMASNKCGRYLLEKFPGFFSLGTFSRGGPTREQVKDNSFTCTIHGEGWTEKLTDPTDQHKDKPDKNLTIVVKGPDAAYLATSIFLVHCGLTTLKDEDKMPGKGGVLTPGAAFAKTSLLGRLQSRGIDFIVNDP</sequence>
<evidence type="ECO:0000313" key="5">
    <source>
        <dbReference type="RefSeq" id="XP_013786029.1"/>
    </source>
</evidence>
<gene>
    <name evidence="5" type="primary">LOC106470051</name>
</gene>
<keyword evidence="2" id="KW-0812">Transmembrane</keyword>